<dbReference type="GO" id="GO:0003735">
    <property type="term" value="F:structural constituent of ribosome"/>
    <property type="evidence" value="ECO:0007669"/>
    <property type="project" value="InterPro"/>
</dbReference>
<dbReference type="Gene3D" id="2.30.170.40">
    <property type="entry name" value="Ribosomal protein L28/L24"/>
    <property type="match status" value="1"/>
</dbReference>
<gene>
    <name evidence="5 6" type="primary">rpl28</name>
    <name evidence="6" type="ORF">C00024_92</name>
</gene>
<reference evidence="6" key="1">
    <citation type="submission" date="2016-10" db="EMBL/GenBank/DDBJ databases">
        <title>Chloroplast genomes as a tool to resolve red algal phylogenies: a case study in the Nemaliales.</title>
        <authorList>
            <person name="Costa J.F."/>
            <person name="Lin S.M."/>
            <person name="Macaya E.C."/>
            <person name="Fernandez-Garcia C."/>
            <person name="Verbruggen H."/>
        </authorList>
    </citation>
    <scope>NUCLEOTIDE SEQUENCE</scope>
    <source>
        <strain evidence="6">C.0024</strain>
    </source>
</reference>
<dbReference type="InterPro" id="IPR001383">
    <property type="entry name" value="Ribosomal_bL28_bact-type"/>
</dbReference>
<dbReference type="InterPro" id="IPR026569">
    <property type="entry name" value="Ribosomal_bL28"/>
</dbReference>
<evidence type="ECO:0000256" key="1">
    <source>
        <dbReference type="ARBA" id="ARBA00008760"/>
    </source>
</evidence>
<dbReference type="GO" id="GO:0005840">
    <property type="term" value="C:ribosome"/>
    <property type="evidence" value="ECO:0007669"/>
    <property type="project" value="UniProtKB-KW"/>
</dbReference>
<dbReference type="RefSeq" id="YP_009315727.1">
    <property type="nucleotide sequence ID" value="NC_031668.1"/>
</dbReference>
<evidence type="ECO:0000256" key="4">
    <source>
        <dbReference type="ARBA" id="ARBA00035265"/>
    </source>
</evidence>
<dbReference type="GO" id="GO:0009507">
    <property type="term" value="C:chloroplast"/>
    <property type="evidence" value="ECO:0007669"/>
    <property type="project" value="UniProtKB-SubCell"/>
</dbReference>
<comment type="similarity">
    <text evidence="1 5">Belongs to the bacterial ribosomal protein bL28 family.</text>
</comment>
<comment type="subcellular location">
    <subcellularLocation>
        <location evidence="5">Plastid</location>
        <location evidence="5">Chloroplast</location>
    </subcellularLocation>
</comment>
<evidence type="ECO:0000313" key="6">
    <source>
        <dbReference type="EMBL" id="SCW24385.1"/>
    </source>
</evidence>
<name>A0A1G4P0F1_9FLOR</name>
<dbReference type="InterPro" id="IPR037147">
    <property type="entry name" value="Ribosomal_bL28_sf"/>
</dbReference>
<sequence length="74" mass="8579">MSKVCSLTGKRKNNAYSISHSHVRTKKMQNINLQTSRVWIPSKRSWLKVKLSTKAMKTILNKHKLCTNKKIIVN</sequence>
<keyword evidence="6" id="KW-0150">Chloroplast</keyword>
<dbReference type="Pfam" id="PF00830">
    <property type="entry name" value="Ribosomal_L28"/>
    <property type="match status" value="1"/>
</dbReference>
<keyword evidence="6" id="KW-0934">Plastid</keyword>
<dbReference type="NCBIfam" id="TIGR00009">
    <property type="entry name" value="L28"/>
    <property type="match status" value="1"/>
</dbReference>
<keyword evidence="3 5" id="KW-0687">Ribonucleoprotein</keyword>
<dbReference type="InterPro" id="IPR034704">
    <property type="entry name" value="Ribosomal_bL28/bL31-like_sf"/>
</dbReference>
<reference evidence="6" key="2">
    <citation type="submission" date="2016-10" db="EMBL/GenBank/DDBJ databases">
        <authorList>
            <person name="de Groot N.N."/>
        </authorList>
    </citation>
    <scope>NUCLEOTIDE SEQUENCE</scope>
    <source>
        <strain evidence="6">C.0024</strain>
    </source>
</reference>
<protein>
    <recommendedName>
        <fullName evidence="4 5">Large ribosomal subunit protein bL28c</fullName>
    </recommendedName>
</protein>
<accession>A0A1G4P0F1</accession>
<dbReference type="AlphaFoldDB" id="A0A1G4P0F1"/>
<dbReference type="GeneID" id="30000458"/>
<keyword evidence="2 5" id="KW-0689">Ribosomal protein</keyword>
<evidence type="ECO:0000256" key="2">
    <source>
        <dbReference type="ARBA" id="ARBA00022980"/>
    </source>
</evidence>
<dbReference type="SUPFAM" id="SSF143800">
    <property type="entry name" value="L28p-like"/>
    <property type="match status" value="1"/>
</dbReference>
<organism evidence="6">
    <name type="scientific">Trichogloeopsis pedicellata</name>
    <dbReference type="NCBI Taxonomy" id="1495610"/>
    <lineage>
        <taxon>Eukaryota</taxon>
        <taxon>Rhodophyta</taxon>
        <taxon>Florideophyceae</taxon>
        <taxon>Nemaliophycidae</taxon>
        <taxon>Nemaliales</taxon>
        <taxon>Liagoraceae</taxon>
        <taxon>Trichogloeopsis</taxon>
    </lineage>
</organism>
<dbReference type="GO" id="GO:0006412">
    <property type="term" value="P:translation"/>
    <property type="evidence" value="ECO:0007669"/>
    <property type="project" value="UniProtKB-UniRule"/>
</dbReference>
<dbReference type="GO" id="GO:1990904">
    <property type="term" value="C:ribonucleoprotein complex"/>
    <property type="evidence" value="ECO:0007669"/>
    <property type="project" value="UniProtKB-KW"/>
</dbReference>
<evidence type="ECO:0000256" key="5">
    <source>
        <dbReference type="HAMAP-Rule" id="MF_00373"/>
    </source>
</evidence>
<dbReference type="HAMAP" id="MF_00373">
    <property type="entry name" value="Ribosomal_bL28"/>
    <property type="match status" value="1"/>
</dbReference>
<dbReference type="EMBL" id="LT622878">
    <property type="protein sequence ID" value="SCW24385.1"/>
    <property type="molecule type" value="Genomic_DNA"/>
</dbReference>
<geneLocation type="chloroplast" evidence="6"/>
<evidence type="ECO:0000256" key="3">
    <source>
        <dbReference type="ARBA" id="ARBA00023274"/>
    </source>
</evidence>
<proteinExistence type="inferred from homology"/>